<dbReference type="Proteomes" id="UP001220324">
    <property type="component" value="Unassembled WGS sequence"/>
</dbReference>
<evidence type="ECO:0000256" key="5">
    <source>
        <dbReference type="SAM" id="Phobius"/>
    </source>
</evidence>
<keyword evidence="3" id="KW-0274">FAD</keyword>
<evidence type="ECO:0000259" key="6">
    <source>
        <dbReference type="Pfam" id="PF01494"/>
    </source>
</evidence>
<gene>
    <name evidence="7" type="ORF">N7494_004899</name>
</gene>
<keyword evidence="5" id="KW-0472">Membrane</keyword>
<dbReference type="InterPro" id="IPR036188">
    <property type="entry name" value="FAD/NAD-bd_sf"/>
</dbReference>
<dbReference type="Gene3D" id="3.40.30.120">
    <property type="match status" value="1"/>
</dbReference>
<feature type="domain" description="FAD-binding" evidence="6">
    <location>
        <begin position="37"/>
        <end position="396"/>
    </location>
</feature>
<reference evidence="7 8" key="1">
    <citation type="journal article" date="2023" name="IMA Fungus">
        <title>Comparative genomic study of the Penicillium genus elucidates a diverse pangenome and 15 lateral gene transfer events.</title>
        <authorList>
            <person name="Petersen C."/>
            <person name="Sorensen T."/>
            <person name="Nielsen M.R."/>
            <person name="Sondergaard T.E."/>
            <person name="Sorensen J.L."/>
            <person name="Fitzpatrick D.A."/>
            <person name="Frisvad J.C."/>
            <person name="Nielsen K.L."/>
        </authorList>
    </citation>
    <scope>NUCLEOTIDE SEQUENCE [LARGE SCALE GENOMIC DNA]</scope>
    <source>
        <strain evidence="7 8">IBT 35679</strain>
    </source>
</reference>
<dbReference type="Pfam" id="PF01494">
    <property type="entry name" value="FAD_binding_3"/>
    <property type="match status" value="1"/>
</dbReference>
<comment type="caution">
    <text evidence="7">The sequence shown here is derived from an EMBL/GenBank/DDBJ whole genome shotgun (WGS) entry which is preliminary data.</text>
</comment>
<dbReference type="InterPro" id="IPR002938">
    <property type="entry name" value="FAD-bd"/>
</dbReference>
<dbReference type="GO" id="GO:0071949">
    <property type="term" value="F:FAD binding"/>
    <property type="evidence" value="ECO:0007669"/>
    <property type="project" value="InterPro"/>
</dbReference>
<evidence type="ECO:0000313" key="8">
    <source>
        <dbReference type="Proteomes" id="UP001220324"/>
    </source>
</evidence>
<dbReference type="SUPFAM" id="SSF51905">
    <property type="entry name" value="FAD/NAD(P)-binding domain"/>
    <property type="match status" value="1"/>
</dbReference>
<dbReference type="PANTHER" id="PTHR43004:SF19">
    <property type="entry name" value="BINDING MONOOXYGENASE, PUTATIVE (JCVI)-RELATED"/>
    <property type="match status" value="1"/>
</dbReference>
<proteinExistence type="predicted"/>
<evidence type="ECO:0000313" key="7">
    <source>
        <dbReference type="EMBL" id="KAJ5547314.1"/>
    </source>
</evidence>
<evidence type="ECO:0000256" key="3">
    <source>
        <dbReference type="ARBA" id="ARBA00022827"/>
    </source>
</evidence>
<comment type="cofactor">
    <cofactor evidence="1">
        <name>FAD</name>
        <dbReference type="ChEBI" id="CHEBI:57692"/>
    </cofactor>
</comment>
<dbReference type="PANTHER" id="PTHR43004">
    <property type="entry name" value="TRK SYSTEM POTASSIUM UPTAKE PROTEIN"/>
    <property type="match status" value="1"/>
</dbReference>
<keyword evidence="2" id="KW-0285">Flavoprotein</keyword>
<dbReference type="Gene3D" id="3.50.50.60">
    <property type="entry name" value="FAD/NAD(P)-binding domain"/>
    <property type="match status" value="1"/>
</dbReference>
<dbReference type="EMBL" id="JAQIZZ010000003">
    <property type="protein sequence ID" value="KAJ5547314.1"/>
    <property type="molecule type" value="Genomic_DNA"/>
</dbReference>
<keyword evidence="5" id="KW-1133">Transmembrane helix</keyword>
<organism evidence="7 8">
    <name type="scientific">Penicillium frequentans</name>
    <dbReference type="NCBI Taxonomy" id="3151616"/>
    <lineage>
        <taxon>Eukaryota</taxon>
        <taxon>Fungi</taxon>
        <taxon>Dikarya</taxon>
        <taxon>Ascomycota</taxon>
        <taxon>Pezizomycotina</taxon>
        <taxon>Eurotiomycetes</taxon>
        <taxon>Eurotiomycetidae</taxon>
        <taxon>Eurotiales</taxon>
        <taxon>Aspergillaceae</taxon>
        <taxon>Penicillium</taxon>
    </lineage>
</organism>
<protein>
    <recommendedName>
        <fullName evidence="6">FAD-binding domain-containing protein</fullName>
    </recommendedName>
</protein>
<keyword evidence="5" id="KW-0812">Transmembrane</keyword>
<evidence type="ECO:0000256" key="2">
    <source>
        <dbReference type="ARBA" id="ARBA00022630"/>
    </source>
</evidence>
<dbReference type="GO" id="GO:0016709">
    <property type="term" value="F:oxidoreductase activity, acting on paired donors, with incorporation or reduction of molecular oxygen, NAD(P)H as one donor, and incorporation of one atom of oxygen"/>
    <property type="evidence" value="ECO:0007669"/>
    <property type="project" value="UniProtKB-ARBA"/>
</dbReference>
<feature type="transmembrane region" description="Helical" evidence="5">
    <location>
        <begin position="37"/>
        <end position="57"/>
    </location>
</feature>
<keyword evidence="4" id="KW-0560">Oxidoreductase</keyword>
<dbReference type="Gene3D" id="3.30.9.10">
    <property type="entry name" value="D-Amino Acid Oxidase, subunit A, domain 2"/>
    <property type="match status" value="1"/>
</dbReference>
<evidence type="ECO:0000256" key="4">
    <source>
        <dbReference type="ARBA" id="ARBA00023002"/>
    </source>
</evidence>
<evidence type="ECO:0000256" key="1">
    <source>
        <dbReference type="ARBA" id="ARBA00001974"/>
    </source>
</evidence>
<dbReference type="InterPro" id="IPR050641">
    <property type="entry name" value="RIFMO-like"/>
</dbReference>
<dbReference type="Pfam" id="PF21274">
    <property type="entry name" value="Rng_hyd_C"/>
    <property type="match status" value="1"/>
</dbReference>
<accession>A0AAD6D2K6</accession>
<keyword evidence="8" id="KW-1185">Reference proteome</keyword>
<name>A0AAD6D2K6_9EURO</name>
<sequence>MATFTHKDETILRGAQRTDFNFDDLDHKNIPLEEKEWPVIIIGSSMVGMTLSILLGYHGIKSISFDRHPSTATHPRAALFLLRTMEVFRQLGLDNEMETESASDFDLNAGMLMVDKLIGGKVLARMQEADPIQTAKITPCKRLWLTQNMFEPLLRREAYRFGGKQSFGTRVVHYEEKQDGVIVVCQDIVTEKYTKYKTQYLVACDGNRSATRRKEGIEWHGPGIFGNNLSINFKANLTPFLGSRAVHGVTYVNNKDVSAGFRLENGGNKGFMIVSRTGDKENFEPDSITAGEARRAFYDASGLDQSFPLELESISYWTVAALNSDRYSSTSGRVFLAGDAAHVMPPTGGMGGNTGIQDAYNIAWKLAYVIDKKASPALLKSYTIERQPAAEATMKQAFARLANRVLGEQNINHEKELPDDTCELGYQYPVGAFIFGDTSSPSTVWDDPHNLNIRIGGRLPHVELCDKSRAGVSISTLDLIKTNFVLLIGGELASWREATSSQSVQVDVYEISENSSPVSDLSGRFTAIFRLGVGEGLLVRPDGLVAWRGKEAERQGKPATLTAVLEHVLGPSN</sequence>
<dbReference type="AlphaFoldDB" id="A0AAD6D2K6"/>
<dbReference type="PRINTS" id="PR00420">
    <property type="entry name" value="RNGMNOXGNASE"/>
</dbReference>